<dbReference type="OrthoDB" id="7992833at2"/>
<protein>
    <submittedName>
        <fullName evidence="1">Uncharacterized protein</fullName>
    </submittedName>
</protein>
<accession>A0A512IVX1</accession>
<evidence type="ECO:0000313" key="1">
    <source>
        <dbReference type="EMBL" id="GEP01851.1"/>
    </source>
</evidence>
<dbReference type="Proteomes" id="UP000321258">
    <property type="component" value="Unassembled WGS sequence"/>
</dbReference>
<gene>
    <name evidence="1" type="ORF">MHA02_42380</name>
</gene>
<sequence length="340" mass="36813">MPIANTTRLARTKTVATAAVPDRPAGSRTARPALSFISLSERPDGARLVLSPCSPLVVGIAPLDELALLRNETALARLVAYSLIHRGEALGECPELRPGETVLMPARMARHRARPPLPIEEVVLIGSNDLQHFGESALLALQEALHRQARRAGRARVVGGEPQQAWLTTVEPVLVARWLHDLRFMLMALGCPYLEPRRAVLQPRAEPLPLLRAPVALTPLVPAPVPVSVPSGYALDLPDGLAARADARRYSLDWRGLRASAVVAGGWTVLKAGSQLIADDRGGIQACLSRKRRTLQEAGLVRRVGRTRLRLLRDLGLPSLVNATRVITGGNESDGLWTEH</sequence>
<proteinExistence type="predicted"/>
<keyword evidence="2" id="KW-1185">Reference proteome</keyword>
<dbReference type="AlphaFoldDB" id="A0A512IVX1"/>
<comment type="caution">
    <text evidence="1">The sequence shown here is derived from an EMBL/GenBank/DDBJ whole genome shotgun (WGS) entry which is preliminary data.</text>
</comment>
<organism evidence="1 2">
    <name type="scientific">Methylobacterium haplocladii</name>
    <dbReference type="NCBI Taxonomy" id="1176176"/>
    <lineage>
        <taxon>Bacteria</taxon>
        <taxon>Pseudomonadati</taxon>
        <taxon>Pseudomonadota</taxon>
        <taxon>Alphaproteobacteria</taxon>
        <taxon>Hyphomicrobiales</taxon>
        <taxon>Methylobacteriaceae</taxon>
        <taxon>Methylobacterium</taxon>
    </lineage>
</organism>
<dbReference type="EMBL" id="BJZT01000060">
    <property type="protein sequence ID" value="GEP01851.1"/>
    <property type="molecule type" value="Genomic_DNA"/>
</dbReference>
<dbReference type="RefSeq" id="WP_147082526.1">
    <property type="nucleotide sequence ID" value="NZ_BJZT01000060.1"/>
</dbReference>
<name>A0A512IVX1_9HYPH</name>
<evidence type="ECO:0000313" key="2">
    <source>
        <dbReference type="Proteomes" id="UP000321258"/>
    </source>
</evidence>
<reference evidence="1 2" key="1">
    <citation type="submission" date="2019-07" db="EMBL/GenBank/DDBJ databases">
        <title>Whole genome shotgun sequence of Methylobacterium haplocladii NBRC 107714.</title>
        <authorList>
            <person name="Hosoyama A."/>
            <person name="Uohara A."/>
            <person name="Ohji S."/>
            <person name="Ichikawa N."/>
        </authorList>
    </citation>
    <scope>NUCLEOTIDE SEQUENCE [LARGE SCALE GENOMIC DNA]</scope>
    <source>
        <strain evidence="1 2">NBRC 107714</strain>
    </source>
</reference>